<feature type="compositionally biased region" description="Polar residues" evidence="1">
    <location>
        <begin position="68"/>
        <end position="87"/>
    </location>
</feature>
<evidence type="ECO:0000256" key="1">
    <source>
        <dbReference type="SAM" id="MobiDB-lite"/>
    </source>
</evidence>
<organism evidence="2 3">
    <name type="scientific">Heterostelium pallidum (strain ATCC 26659 / Pp 5 / PN500)</name>
    <name type="common">Cellular slime mold</name>
    <name type="synonym">Polysphondylium pallidum</name>
    <dbReference type="NCBI Taxonomy" id="670386"/>
    <lineage>
        <taxon>Eukaryota</taxon>
        <taxon>Amoebozoa</taxon>
        <taxon>Evosea</taxon>
        <taxon>Eumycetozoa</taxon>
        <taxon>Dictyostelia</taxon>
        <taxon>Acytosteliales</taxon>
        <taxon>Acytosteliaceae</taxon>
        <taxon>Heterostelium</taxon>
    </lineage>
</organism>
<dbReference type="InParanoid" id="D3BUJ4"/>
<dbReference type="GeneID" id="31367283"/>
<sequence>MRRKPILYNCNRQVVHVAWHAYRAAQQLVPPELRLDPDLERHDVPPGRCRNESVAPHRSRPRDRRVSTACSVPTANPTAESSHDIQSAQRFAGSRRRLLRDLSFSWWQKHSSTTPNPQLFAEKYSNIIAPSITGCVECDSCGHLSANKICKSEIFGSSLASDENDNNQFSNGSNSKVC</sequence>
<comment type="caution">
    <text evidence="2">The sequence shown here is derived from an EMBL/GenBank/DDBJ whole genome shotgun (WGS) entry which is preliminary data.</text>
</comment>
<dbReference type="RefSeq" id="XP_020426916.1">
    <property type="nucleotide sequence ID" value="XM_020582562.1"/>
</dbReference>
<evidence type="ECO:0000313" key="3">
    <source>
        <dbReference type="Proteomes" id="UP000001396"/>
    </source>
</evidence>
<name>D3BUJ4_HETP5</name>
<protein>
    <submittedName>
        <fullName evidence="2">Uncharacterized protein</fullName>
    </submittedName>
</protein>
<dbReference type="AlphaFoldDB" id="D3BUJ4"/>
<keyword evidence="3" id="KW-1185">Reference proteome</keyword>
<reference evidence="2 3" key="1">
    <citation type="journal article" date="2011" name="Genome Res.">
        <title>Phylogeny-wide analysis of social amoeba genomes highlights ancient origins for complex intercellular communication.</title>
        <authorList>
            <person name="Heidel A.J."/>
            <person name="Lawal H.M."/>
            <person name="Felder M."/>
            <person name="Schilde C."/>
            <person name="Helps N.R."/>
            <person name="Tunggal B."/>
            <person name="Rivero F."/>
            <person name="John U."/>
            <person name="Schleicher M."/>
            <person name="Eichinger L."/>
            <person name="Platzer M."/>
            <person name="Noegel A.A."/>
            <person name="Schaap P."/>
            <person name="Gloeckner G."/>
        </authorList>
    </citation>
    <scope>NUCLEOTIDE SEQUENCE [LARGE SCALE GENOMIC DNA]</scope>
    <source>
        <strain evidence="3">ATCC 26659 / Pp 5 / PN500</strain>
    </source>
</reference>
<evidence type="ECO:0000313" key="2">
    <source>
        <dbReference type="EMBL" id="EFA74782.1"/>
    </source>
</evidence>
<dbReference type="Proteomes" id="UP000001396">
    <property type="component" value="Unassembled WGS sequence"/>
</dbReference>
<feature type="region of interest" description="Disordered" evidence="1">
    <location>
        <begin position="36"/>
        <end position="87"/>
    </location>
</feature>
<feature type="compositionally biased region" description="Basic and acidic residues" evidence="1">
    <location>
        <begin position="36"/>
        <end position="51"/>
    </location>
</feature>
<dbReference type="EMBL" id="ADBJ01000060">
    <property type="protein sequence ID" value="EFA74782.1"/>
    <property type="molecule type" value="Genomic_DNA"/>
</dbReference>
<accession>D3BUJ4</accession>
<gene>
    <name evidence="2" type="ORF">PPL_11815</name>
</gene>
<proteinExistence type="predicted"/>